<dbReference type="InterPro" id="IPR020588">
    <property type="entry name" value="RecA_ATP-bd"/>
</dbReference>
<feature type="chain" id="PRO_5034868501" evidence="3">
    <location>
        <begin position="27"/>
        <end position="199"/>
    </location>
</feature>
<dbReference type="Ensembl" id="ENSCAFT00020012581.1">
    <property type="protein sequence ID" value="ENSCAFP00020010834.1"/>
    <property type="gene ID" value="ENSCAFG00020008771.1"/>
</dbReference>
<organism evidence="5 6">
    <name type="scientific">Canis lupus dingo</name>
    <name type="common">dingo</name>
    <dbReference type="NCBI Taxonomy" id="286419"/>
    <lineage>
        <taxon>Eukaryota</taxon>
        <taxon>Metazoa</taxon>
        <taxon>Chordata</taxon>
        <taxon>Craniata</taxon>
        <taxon>Vertebrata</taxon>
        <taxon>Euteleostomi</taxon>
        <taxon>Mammalia</taxon>
        <taxon>Eutheria</taxon>
        <taxon>Laurasiatheria</taxon>
        <taxon>Carnivora</taxon>
        <taxon>Caniformia</taxon>
        <taxon>Canidae</taxon>
        <taxon>Canis</taxon>
    </lineage>
</organism>
<reference evidence="5" key="2">
    <citation type="submission" date="2025-09" db="UniProtKB">
        <authorList>
            <consortium name="Ensembl"/>
        </authorList>
    </citation>
    <scope>IDENTIFICATION</scope>
</reference>
<accession>A0A8C0K7G2</accession>
<feature type="domain" description="RecA family profile 1" evidence="4">
    <location>
        <begin position="45"/>
        <end position="199"/>
    </location>
</feature>
<keyword evidence="3" id="KW-0732">Signal</keyword>
<dbReference type="PANTHER" id="PTHR46457:SF1">
    <property type="entry name" value="DNA REPAIR PROTEIN RAD51 HOMOLOG 4"/>
    <property type="match status" value="1"/>
</dbReference>
<comment type="subcellular location">
    <subcellularLocation>
        <location evidence="1">Nucleus</location>
    </subcellularLocation>
</comment>
<dbReference type="GO" id="GO:0033063">
    <property type="term" value="C:Rad51B-Rad51C-Rad51D-XRCC2 complex"/>
    <property type="evidence" value="ECO:0007669"/>
    <property type="project" value="TreeGrafter"/>
</dbReference>
<sequence length="199" mass="20741">QCPWRHPELLLPLPQALVALRRVLLAQFSAFPSNGADLYEELKTSTAILSTGIGSLDKLLDAGLYTGEVTEIVGGPGSGKTQVCLCVAANVAYGLQQNVVYIDSNGGLTASRILQLLQARTPDEEVQAGALQRIQVVRAFDIFQMLDVLQDCRGTLSQQVSSASGTVKVGGDCGLSHCGGLPTSGRSAEGRVGADDAAG</sequence>
<proteinExistence type="predicted"/>
<evidence type="ECO:0000256" key="1">
    <source>
        <dbReference type="ARBA" id="ARBA00004123"/>
    </source>
</evidence>
<dbReference type="GO" id="GO:0005657">
    <property type="term" value="C:replication fork"/>
    <property type="evidence" value="ECO:0007669"/>
    <property type="project" value="TreeGrafter"/>
</dbReference>
<dbReference type="InterPro" id="IPR051988">
    <property type="entry name" value="HRR_RAD51_Paralog"/>
</dbReference>
<dbReference type="GO" id="GO:0005524">
    <property type="term" value="F:ATP binding"/>
    <property type="evidence" value="ECO:0007669"/>
    <property type="project" value="InterPro"/>
</dbReference>
<evidence type="ECO:0000256" key="3">
    <source>
        <dbReference type="SAM" id="SignalP"/>
    </source>
</evidence>
<dbReference type="GO" id="GO:0000400">
    <property type="term" value="F:four-way junction DNA binding"/>
    <property type="evidence" value="ECO:0007669"/>
    <property type="project" value="TreeGrafter"/>
</dbReference>
<dbReference type="PROSITE" id="PS50162">
    <property type="entry name" value="RECA_2"/>
    <property type="match status" value="1"/>
</dbReference>
<dbReference type="GO" id="GO:0000724">
    <property type="term" value="P:double-strand break repair via homologous recombination"/>
    <property type="evidence" value="ECO:0007669"/>
    <property type="project" value="TreeGrafter"/>
</dbReference>
<reference evidence="5" key="1">
    <citation type="submission" date="2025-08" db="UniProtKB">
        <authorList>
            <consortium name="Ensembl"/>
        </authorList>
    </citation>
    <scope>IDENTIFICATION</scope>
</reference>
<keyword evidence="2" id="KW-0539">Nucleus</keyword>
<dbReference type="GO" id="GO:0042148">
    <property type="term" value="P:DNA strand invasion"/>
    <property type="evidence" value="ECO:0007669"/>
    <property type="project" value="TreeGrafter"/>
</dbReference>
<evidence type="ECO:0000259" key="4">
    <source>
        <dbReference type="PROSITE" id="PS50162"/>
    </source>
</evidence>
<dbReference type="Gene3D" id="3.40.50.300">
    <property type="entry name" value="P-loop containing nucleotide triphosphate hydrolases"/>
    <property type="match status" value="1"/>
</dbReference>
<dbReference type="GO" id="GO:0000723">
    <property type="term" value="P:telomere maintenance"/>
    <property type="evidence" value="ECO:0007669"/>
    <property type="project" value="TreeGrafter"/>
</dbReference>
<evidence type="ECO:0000256" key="2">
    <source>
        <dbReference type="ARBA" id="ARBA00023242"/>
    </source>
</evidence>
<feature type="signal peptide" evidence="3">
    <location>
        <begin position="1"/>
        <end position="26"/>
    </location>
</feature>
<evidence type="ECO:0000313" key="5">
    <source>
        <dbReference type="Ensembl" id="ENSCAFP00020010834.1"/>
    </source>
</evidence>
<dbReference type="Pfam" id="PF08423">
    <property type="entry name" value="Rad51"/>
    <property type="match status" value="1"/>
</dbReference>
<dbReference type="SUPFAM" id="SSF52540">
    <property type="entry name" value="P-loop containing nucleoside triphosphate hydrolases"/>
    <property type="match status" value="1"/>
</dbReference>
<dbReference type="GO" id="GO:0140664">
    <property type="term" value="F:ATP-dependent DNA damage sensor activity"/>
    <property type="evidence" value="ECO:0007669"/>
    <property type="project" value="InterPro"/>
</dbReference>
<dbReference type="GeneTree" id="ENSGT00940000159095"/>
<name>A0A8C0K7G2_CANLU</name>
<dbReference type="InterPro" id="IPR027417">
    <property type="entry name" value="P-loop_NTPase"/>
</dbReference>
<evidence type="ECO:0000313" key="6">
    <source>
        <dbReference type="Proteomes" id="UP000694391"/>
    </source>
</evidence>
<dbReference type="InterPro" id="IPR013632">
    <property type="entry name" value="Rad51_C"/>
</dbReference>
<keyword evidence="6" id="KW-1185">Reference proteome</keyword>
<dbReference type="AlphaFoldDB" id="A0A8C0K7G2"/>
<dbReference type="PANTHER" id="PTHR46457">
    <property type="entry name" value="DNA REPAIR PROTEIN RAD51 HOMOLOG 4"/>
    <property type="match status" value="1"/>
</dbReference>
<dbReference type="GO" id="GO:0007131">
    <property type="term" value="P:reciprocal meiotic recombination"/>
    <property type="evidence" value="ECO:0007669"/>
    <property type="project" value="TreeGrafter"/>
</dbReference>
<dbReference type="GO" id="GO:0005815">
    <property type="term" value="C:microtubule organizing center"/>
    <property type="evidence" value="ECO:0007669"/>
    <property type="project" value="TreeGrafter"/>
</dbReference>
<protein>
    <submittedName>
        <fullName evidence="5">DNA repair protein RAD51 homolog 4-like</fullName>
    </submittedName>
</protein>
<dbReference type="Proteomes" id="UP000694391">
    <property type="component" value="Unplaced"/>
</dbReference>
<dbReference type="GO" id="GO:0003697">
    <property type="term" value="F:single-stranded DNA binding"/>
    <property type="evidence" value="ECO:0007669"/>
    <property type="project" value="TreeGrafter"/>
</dbReference>